<dbReference type="EMBL" id="CP011403">
    <property type="protein sequence ID" value="AKI03661.1"/>
    <property type="molecule type" value="Genomic_DNA"/>
</dbReference>
<evidence type="ECO:0000313" key="1">
    <source>
        <dbReference type="EMBL" id="AKI03661.1"/>
    </source>
</evidence>
<reference evidence="1 2" key="1">
    <citation type="submission" date="2015-05" db="EMBL/GenBank/DDBJ databases">
        <title>Complete genome sequence of Lactobacillus salivarius Ren, a probiotic strain with antitumor activity.</title>
        <authorList>
            <person name="Sun E."/>
            <person name="Zhao L."/>
            <person name="Liu S."/>
            <person name="Zhang M."/>
            <person name="Guo H."/>
            <person name="Ren F."/>
        </authorList>
    </citation>
    <scope>NUCLEOTIDE SEQUENCE [LARGE SCALE GENOMIC DNA]</scope>
    <source>
        <strain evidence="1 2">Ren</strain>
    </source>
</reference>
<sequence>MVKFGVILRLKEFDRRLEGSNTMLKNLNLTFGPEKQLQEIIENNKDRQMVLLESVTDSEKFALLDISNEESIFHSQLDYRIYHTINLKEWNGFFEFRYVTLDTEQQKIFNAHLGKWDDPFNRPVGLKSTLVGHDERKDYEFLMINIWEDQEDYVEWENESDNEFREFGHGGNAKALVAQYKLVKNKE</sequence>
<accession>A0A0F7PUH3</accession>
<dbReference type="AlphaFoldDB" id="A0A0F7PUH3"/>
<protein>
    <recommendedName>
        <fullName evidence="3">ABM domain-containing protein</fullName>
    </recommendedName>
</protein>
<evidence type="ECO:0008006" key="3">
    <source>
        <dbReference type="Google" id="ProtNLM"/>
    </source>
</evidence>
<dbReference type="Gene3D" id="3.30.70.100">
    <property type="match status" value="1"/>
</dbReference>
<proteinExistence type="predicted"/>
<dbReference type="Proteomes" id="UP000035027">
    <property type="component" value="Chromosome"/>
</dbReference>
<gene>
    <name evidence="1" type="ORF">LsR_00108</name>
</gene>
<dbReference type="PATRIC" id="fig|1194971.3.peg.106"/>
<organism evidence="1 2">
    <name type="scientific">Ligilactobacillus salivarius str. Ren</name>
    <dbReference type="NCBI Taxonomy" id="1194971"/>
    <lineage>
        <taxon>Bacteria</taxon>
        <taxon>Bacillati</taxon>
        <taxon>Bacillota</taxon>
        <taxon>Bacilli</taxon>
        <taxon>Lactobacillales</taxon>
        <taxon>Lactobacillaceae</taxon>
        <taxon>Ligilactobacillus</taxon>
    </lineage>
</organism>
<name>A0A0F7PUH3_9LACO</name>
<evidence type="ECO:0000313" key="2">
    <source>
        <dbReference type="Proteomes" id="UP000035027"/>
    </source>
</evidence>